<reference evidence="1" key="1">
    <citation type="journal article" date="2019" name="Science">
        <title>Mutation of a bHLH transcription factor allowed almond domestication.</title>
        <authorList>
            <person name="Sanchez-Perez R."/>
            <person name="Pavan S."/>
            <person name="Mazzeo R."/>
            <person name="Moldovan C."/>
            <person name="Aiese Cigliano R."/>
            <person name="Del Cueto J."/>
            <person name="Ricciardi F."/>
            <person name="Lotti C."/>
            <person name="Ricciardi L."/>
            <person name="Dicenta F."/>
            <person name="Lopez-Marques R.L."/>
            <person name="Lindberg Moller B."/>
        </authorList>
    </citation>
    <scope>NUCLEOTIDE SEQUENCE</scope>
</reference>
<protein>
    <submittedName>
        <fullName evidence="1">Uncharacterized protein</fullName>
    </submittedName>
</protein>
<organism evidence="1">
    <name type="scientific">Prunus dulcis</name>
    <name type="common">Almond</name>
    <name type="synonym">Amygdalus dulcis</name>
    <dbReference type="NCBI Taxonomy" id="3755"/>
    <lineage>
        <taxon>Eukaryota</taxon>
        <taxon>Viridiplantae</taxon>
        <taxon>Streptophyta</taxon>
        <taxon>Embryophyta</taxon>
        <taxon>Tracheophyta</taxon>
        <taxon>Spermatophyta</taxon>
        <taxon>Magnoliopsida</taxon>
        <taxon>eudicotyledons</taxon>
        <taxon>Gunneridae</taxon>
        <taxon>Pentapetalae</taxon>
        <taxon>rosids</taxon>
        <taxon>fabids</taxon>
        <taxon>Rosales</taxon>
        <taxon>Rosaceae</taxon>
        <taxon>Amygdaloideae</taxon>
        <taxon>Amygdaleae</taxon>
        <taxon>Prunus</taxon>
    </lineage>
</organism>
<gene>
    <name evidence="1" type="ORF">Prudu_000437</name>
</gene>
<proteinExistence type="predicted"/>
<sequence>MKMSQDDEISSEAAGELFFLIFCYNTKIFLEAIDNNCRSKALDTLMKDLKVFAEGHSLETRCREGFDQLICCMAHSNHDPLGKQQAAAGNDYCLDDHFLHSHCLERAVVVFQCSCHLC</sequence>
<name>A0A4Y1QLC3_PRUDU</name>
<dbReference type="AlphaFoldDB" id="A0A4Y1QLC3"/>
<dbReference type="EMBL" id="AP019297">
    <property type="protein sequence ID" value="BBG92643.1"/>
    <property type="molecule type" value="Genomic_DNA"/>
</dbReference>
<accession>A0A4Y1QLC3</accession>
<evidence type="ECO:0000313" key="1">
    <source>
        <dbReference type="EMBL" id="BBG92643.1"/>
    </source>
</evidence>